<feature type="signal peptide" evidence="1">
    <location>
        <begin position="1"/>
        <end position="31"/>
    </location>
</feature>
<dbReference type="AlphaFoldDB" id="A0A1H6KMT2"/>
<keyword evidence="1" id="KW-0732">Signal</keyword>
<evidence type="ECO:0008006" key="4">
    <source>
        <dbReference type="Google" id="ProtNLM"/>
    </source>
</evidence>
<proteinExistence type="predicted"/>
<accession>A0A1H6KMT2</accession>
<evidence type="ECO:0000313" key="3">
    <source>
        <dbReference type="Proteomes" id="UP000182915"/>
    </source>
</evidence>
<evidence type="ECO:0000256" key="1">
    <source>
        <dbReference type="SAM" id="SignalP"/>
    </source>
</evidence>
<sequence length="96" mass="10518">MNRISRFVTTVVMSGGLGLAGVVLGAGTAQADNWCPGDHYFALLPDWDMSVCHEYYWAYKYDPNAPMDLYLEGTPPGPPRPGFCGRDMFTGIPLPC</sequence>
<gene>
    <name evidence="2" type="ORF">SAMN04489835_3913</name>
</gene>
<dbReference type="Proteomes" id="UP000182915">
    <property type="component" value="Chromosome I"/>
</dbReference>
<feature type="chain" id="PRO_5009298289" description="Secreted protein" evidence="1">
    <location>
        <begin position="32"/>
        <end position="96"/>
    </location>
</feature>
<protein>
    <recommendedName>
        <fullName evidence="4">Secreted protein</fullName>
    </recommendedName>
</protein>
<dbReference type="EMBL" id="LT629971">
    <property type="protein sequence ID" value="SEH77020.1"/>
    <property type="molecule type" value="Genomic_DNA"/>
</dbReference>
<name>A0A1H6KMT2_MYCRU</name>
<keyword evidence="3" id="KW-1185">Reference proteome</keyword>
<organism evidence="2 3">
    <name type="scientific">Mycolicibacterium rutilum</name>
    <name type="common">Mycobacterium rutilum</name>
    <dbReference type="NCBI Taxonomy" id="370526"/>
    <lineage>
        <taxon>Bacteria</taxon>
        <taxon>Bacillati</taxon>
        <taxon>Actinomycetota</taxon>
        <taxon>Actinomycetes</taxon>
        <taxon>Mycobacteriales</taxon>
        <taxon>Mycobacteriaceae</taxon>
        <taxon>Mycolicibacterium</taxon>
    </lineage>
</organism>
<reference evidence="3" key="1">
    <citation type="submission" date="2016-10" db="EMBL/GenBank/DDBJ databases">
        <authorList>
            <person name="Varghese N."/>
            <person name="Submissions S."/>
        </authorList>
    </citation>
    <scope>NUCLEOTIDE SEQUENCE [LARGE SCALE GENOMIC DNA]</scope>
    <source>
        <strain evidence="3">DSM 45405</strain>
    </source>
</reference>
<evidence type="ECO:0000313" key="2">
    <source>
        <dbReference type="EMBL" id="SEH77020.1"/>
    </source>
</evidence>